<comment type="caution">
    <text evidence="2">The sequence shown here is derived from an EMBL/GenBank/DDBJ whole genome shotgun (WGS) entry which is preliminary data.</text>
</comment>
<reference evidence="2 3" key="1">
    <citation type="submission" date="2018-06" db="EMBL/GenBank/DDBJ databases">
        <title>Spirosoma sp. HMF3257 Genome sequencing and assembly.</title>
        <authorList>
            <person name="Kang H."/>
            <person name="Cha I."/>
            <person name="Kim H."/>
            <person name="Kang J."/>
            <person name="Joh K."/>
        </authorList>
    </citation>
    <scope>NUCLEOTIDE SEQUENCE [LARGE SCALE GENOMIC DNA]</scope>
    <source>
        <strain evidence="2 3">HMF3257</strain>
    </source>
</reference>
<keyword evidence="3" id="KW-1185">Reference proteome</keyword>
<feature type="compositionally biased region" description="Basic and acidic residues" evidence="1">
    <location>
        <begin position="1"/>
        <end position="11"/>
    </location>
</feature>
<proteinExistence type="predicted"/>
<gene>
    <name evidence="2" type="ORF">HMF3257_15990</name>
</gene>
<accession>A0A327NLR3</accession>
<dbReference type="EMBL" id="QLII01000001">
    <property type="protein sequence ID" value="RAI75309.1"/>
    <property type="molecule type" value="Genomic_DNA"/>
</dbReference>
<evidence type="ECO:0000313" key="2">
    <source>
        <dbReference type="EMBL" id="RAI75309.1"/>
    </source>
</evidence>
<dbReference type="AlphaFoldDB" id="A0A327NLR3"/>
<feature type="region of interest" description="Disordered" evidence="1">
    <location>
        <begin position="1"/>
        <end position="20"/>
    </location>
</feature>
<dbReference type="InterPro" id="IPR025449">
    <property type="entry name" value="JetB"/>
</dbReference>
<evidence type="ECO:0008006" key="4">
    <source>
        <dbReference type="Google" id="ProtNLM"/>
    </source>
</evidence>
<dbReference type="OrthoDB" id="369102at2"/>
<organism evidence="2 3">
    <name type="scientific">Spirosoma telluris</name>
    <dbReference type="NCBI Taxonomy" id="2183553"/>
    <lineage>
        <taxon>Bacteria</taxon>
        <taxon>Pseudomonadati</taxon>
        <taxon>Bacteroidota</taxon>
        <taxon>Cytophagia</taxon>
        <taxon>Cytophagales</taxon>
        <taxon>Cytophagaceae</taxon>
        <taxon>Spirosoma</taxon>
    </lineage>
</organism>
<evidence type="ECO:0000313" key="3">
    <source>
        <dbReference type="Proteomes" id="UP000249016"/>
    </source>
</evidence>
<dbReference type="Proteomes" id="UP000249016">
    <property type="component" value="Unassembled WGS sequence"/>
</dbReference>
<dbReference type="Pfam" id="PF13835">
    <property type="entry name" value="DUF4194"/>
    <property type="match status" value="1"/>
</dbReference>
<sequence length="212" mass="24752">MFDKSLYDGHRSNRKSAGVGRTLQRTAVSATGQSCADRLWRLLLKHQHGVRKHVAEWGGDLELDEAEGYARLKELDVDEDIREQLPTIIEKRQLNYPTTLLVVLLRKQLIEHQRFSIENMLRVNRTDIHEQLTNFLNAGQTDEAKIRDRIDESINTLERYGLLRSLGSEGNEYEVRRILNSFVDIEFISEFEEKLRQYALTYFKHAPDHDAD</sequence>
<evidence type="ECO:0000256" key="1">
    <source>
        <dbReference type="SAM" id="MobiDB-lite"/>
    </source>
</evidence>
<protein>
    <recommendedName>
        <fullName evidence="4">DUF4194 domain-containing protein</fullName>
    </recommendedName>
</protein>
<name>A0A327NLR3_9BACT</name>